<protein>
    <submittedName>
        <fullName evidence="1">Uncharacterized protein</fullName>
    </submittedName>
</protein>
<evidence type="ECO:0000313" key="2">
    <source>
        <dbReference type="Proteomes" id="UP000001037"/>
    </source>
</evidence>
<dbReference type="AlphaFoldDB" id="G0ECA7"/>
<dbReference type="EMBL" id="CP002838">
    <property type="protein sequence ID" value="AEM39477.1"/>
    <property type="molecule type" value="Genomic_DNA"/>
</dbReference>
<dbReference type="STRING" id="694429.Pyrfu_1620"/>
<keyword evidence="2" id="KW-1185">Reference proteome</keyword>
<name>G0ECA7_PYRF1</name>
<organism evidence="1 2">
    <name type="scientific">Pyrolobus fumarii (strain DSM 11204 / 1A)</name>
    <dbReference type="NCBI Taxonomy" id="694429"/>
    <lineage>
        <taxon>Archaea</taxon>
        <taxon>Thermoproteota</taxon>
        <taxon>Thermoprotei</taxon>
        <taxon>Desulfurococcales</taxon>
        <taxon>Pyrodictiaceae</taxon>
        <taxon>Pyrolobus</taxon>
    </lineage>
</organism>
<accession>G0ECA7</accession>
<dbReference type="KEGG" id="pfm:Pyrfu_1620"/>
<sequence length="150" mass="16837">MLGFSSMFTGMFRKRRHRKVSVEALTLARLVHEYYRYYGRPLAGRRRLIALLAALKYLEPDGTPRRKALPLNFNFYITCGHLDSSTVKVAIIEAIDAGLVQESIARCYDSTVCCDDATHIYVYKPRGAPPLLSAGLERERSTGPLGHMAS</sequence>
<gene>
    <name evidence="1" type="ordered locus">Pyrfu_1620</name>
</gene>
<proteinExistence type="predicted"/>
<dbReference type="InParanoid" id="G0ECA7"/>
<reference evidence="1 2" key="1">
    <citation type="journal article" date="2011" name="Stand. Genomic Sci.">
        <title>Complete genome sequence of the hyperthermophilic chemolithoautotroph Pyrolobus fumarii type strain (1A).</title>
        <authorList>
            <person name="Anderson I."/>
            <person name="Goker M."/>
            <person name="Nolan M."/>
            <person name="Lucas S."/>
            <person name="Hammon N."/>
            <person name="Deshpande S."/>
            <person name="Cheng J.F."/>
            <person name="Tapia R."/>
            <person name="Han C."/>
            <person name="Goodwin L."/>
            <person name="Pitluck S."/>
            <person name="Huntemann M."/>
            <person name="Liolios K."/>
            <person name="Ivanova N."/>
            <person name="Pagani I."/>
            <person name="Mavromatis K."/>
            <person name="Ovchinikova G."/>
            <person name="Pati A."/>
            <person name="Chen A."/>
            <person name="Palaniappan K."/>
            <person name="Land M."/>
            <person name="Hauser L."/>
            <person name="Brambilla E.M."/>
            <person name="Huber H."/>
            <person name="Yasawong M."/>
            <person name="Rohde M."/>
            <person name="Spring S."/>
            <person name="Abt B."/>
            <person name="Sikorski J."/>
            <person name="Wirth R."/>
            <person name="Detter J.C."/>
            <person name="Woyke T."/>
            <person name="Bristow J."/>
            <person name="Eisen J.A."/>
            <person name="Markowitz V."/>
            <person name="Hugenholtz P."/>
            <person name="Kyrpides N.C."/>
            <person name="Klenk H.P."/>
            <person name="Lapidus A."/>
        </authorList>
    </citation>
    <scope>NUCLEOTIDE SEQUENCE [LARGE SCALE GENOMIC DNA]</scope>
    <source>
        <strain evidence="2">DSM 11204 / 1A</strain>
    </source>
</reference>
<dbReference type="Proteomes" id="UP000001037">
    <property type="component" value="Chromosome"/>
</dbReference>
<dbReference type="HOGENOM" id="CLU_1736481_0_0_2"/>
<evidence type="ECO:0000313" key="1">
    <source>
        <dbReference type="EMBL" id="AEM39477.1"/>
    </source>
</evidence>